<dbReference type="AlphaFoldDB" id="A0A368R7G1"/>
<evidence type="ECO:0000256" key="10">
    <source>
        <dbReference type="ARBA" id="ARBA00022989"/>
    </source>
</evidence>
<keyword evidence="4" id="KW-1003">Cell membrane</keyword>
<reference evidence="15" key="2">
    <citation type="submission" date="2015-07" db="EMBL/GenBank/DDBJ databases">
        <authorList>
            <person name="Noorani M."/>
        </authorList>
    </citation>
    <scope>NUCLEOTIDE SEQUENCE</scope>
    <source>
        <strain evidence="15">Yugu1</strain>
    </source>
</reference>
<protein>
    <recommendedName>
        <fullName evidence="16">Leucine-rich repeat-containing N-terminal plant-type domain-containing protein</fullName>
    </recommendedName>
</protein>
<proteinExistence type="inferred from homology"/>
<name>A0A368R7G1_SETIT</name>
<evidence type="ECO:0000256" key="13">
    <source>
        <dbReference type="SAM" id="MobiDB-lite"/>
    </source>
</evidence>
<evidence type="ECO:0000256" key="8">
    <source>
        <dbReference type="ARBA" id="ARBA00022729"/>
    </source>
</evidence>
<evidence type="ECO:0000313" key="15">
    <source>
        <dbReference type="EMBL" id="RCV26072.1"/>
    </source>
</evidence>
<dbReference type="GO" id="GO:0009742">
    <property type="term" value="P:brassinosteroid mediated signaling pathway"/>
    <property type="evidence" value="ECO:0007669"/>
    <property type="project" value="UniProtKB-KW"/>
</dbReference>
<evidence type="ECO:0000256" key="7">
    <source>
        <dbReference type="ARBA" id="ARBA00022692"/>
    </source>
</evidence>
<evidence type="ECO:0000256" key="14">
    <source>
        <dbReference type="SAM" id="Phobius"/>
    </source>
</evidence>
<accession>A0A368R7G1</accession>
<evidence type="ECO:0008006" key="16">
    <source>
        <dbReference type="Google" id="ProtNLM"/>
    </source>
</evidence>
<keyword evidence="8" id="KW-0732">Signal</keyword>
<dbReference type="Gene3D" id="3.80.10.10">
    <property type="entry name" value="Ribonuclease Inhibitor"/>
    <property type="match status" value="1"/>
</dbReference>
<keyword evidence="5" id="KW-0433">Leucine-rich repeat</keyword>
<keyword evidence="12" id="KW-0325">Glycoprotein</keyword>
<keyword evidence="7 14" id="KW-0812">Transmembrane</keyword>
<evidence type="ECO:0000256" key="12">
    <source>
        <dbReference type="ARBA" id="ARBA00023180"/>
    </source>
</evidence>
<dbReference type="Pfam" id="PF00560">
    <property type="entry name" value="LRR_1"/>
    <property type="match status" value="5"/>
</dbReference>
<evidence type="ECO:0000256" key="5">
    <source>
        <dbReference type="ARBA" id="ARBA00022614"/>
    </source>
</evidence>
<dbReference type="InterPro" id="IPR046956">
    <property type="entry name" value="RLP23-like"/>
</dbReference>
<evidence type="ECO:0000256" key="3">
    <source>
        <dbReference type="ARBA" id="ARBA00009592"/>
    </source>
</evidence>
<sequence length="607" mass="66783">MGPQFPAWLRYQTGISNLNISNTRINDVLPQWFWVVFSNASILNLSKNQLSGALPATLELPLIREMDLSGNSLLGQLPVNLTAPGLRKLRLYNNHFTGAIPPYMCNNSFVEINLSNNQLGGDFPRCQESISSLSMLALKNNNLSGEFPHFLQNAAQLSFLDLSYNKFYGSVPSWIGRKMPGLQVLILRSNMFQGQLPKQSTRLVRLHFLDIAHNNISGRIPSSLAGLKAMTHPYGRGDNNYSSDTTSMFTKDRELNYTHKFMKRIMLIDLSCNGFTGHIPKEISLLKGLQSLNLSNNQISGRIPDDIGVLSELESLDLSYNHFTGEIPSSLSDLTFLSCLNLSYNDLSGRIPSGQQLQTLNNQYMYIGNPGLCGPPLLNNCSTNQTDLDVHQERESTIYDTLFFYLSISSGYLIGLWTVFCTLLFKKTWRIAYFRHFDQLYNKIYVQAALSKAECEVYPASLPHGQHGRANTATASHSLPPPFPSPRRRSSQPPKVQAAHNGVAFFSSFVSRRARPPRSSKGRPVAVPASVATVKVVARGGGSSALEARFNIAAEVWVSGAARGSSTRARSSYVFNGSGVVSRLGGLCKVCQRCRGGAVGTPGAGAR</sequence>
<evidence type="ECO:0000256" key="2">
    <source>
        <dbReference type="ARBA" id="ARBA00004479"/>
    </source>
</evidence>
<comment type="similarity">
    <text evidence="3">Belongs to the RLP family.</text>
</comment>
<keyword evidence="11 14" id="KW-0472">Membrane</keyword>
<keyword evidence="9" id="KW-0677">Repeat</keyword>
<keyword evidence="10 14" id="KW-1133">Transmembrane helix</keyword>
<organism evidence="15">
    <name type="scientific">Setaria italica</name>
    <name type="common">Foxtail millet</name>
    <name type="synonym">Panicum italicum</name>
    <dbReference type="NCBI Taxonomy" id="4555"/>
    <lineage>
        <taxon>Eukaryota</taxon>
        <taxon>Viridiplantae</taxon>
        <taxon>Streptophyta</taxon>
        <taxon>Embryophyta</taxon>
        <taxon>Tracheophyta</taxon>
        <taxon>Spermatophyta</taxon>
        <taxon>Magnoliopsida</taxon>
        <taxon>Liliopsida</taxon>
        <taxon>Poales</taxon>
        <taxon>Poaceae</taxon>
        <taxon>PACMAD clade</taxon>
        <taxon>Panicoideae</taxon>
        <taxon>Panicodae</taxon>
        <taxon>Paniceae</taxon>
        <taxon>Cenchrinae</taxon>
        <taxon>Setaria</taxon>
    </lineage>
</organism>
<evidence type="ECO:0000256" key="6">
    <source>
        <dbReference type="ARBA" id="ARBA00022626"/>
    </source>
</evidence>
<dbReference type="PANTHER" id="PTHR48063:SF31">
    <property type="entry name" value="OS01G0601700 PROTEIN"/>
    <property type="match status" value="1"/>
</dbReference>
<dbReference type="FunFam" id="3.80.10.10:FF:000095">
    <property type="entry name" value="LRR receptor-like serine/threonine-protein kinase GSO1"/>
    <property type="match status" value="1"/>
</dbReference>
<dbReference type="STRING" id="4555.A0A368R7G1"/>
<feature type="region of interest" description="Disordered" evidence="13">
    <location>
        <begin position="466"/>
        <end position="494"/>
    </location>
</feature>
<dbReference type="InterPro" id="IPR032675">
    <property type="entry name" value="LRR_dom_sf"/>
</dbReference>
<dbReference type="FunFam" id="3.80.10.10:FF:000111">
    <property type="entry name" value="LRR receptor-like serine/threonine-protein kinase ERECTA"/>
    <property type="match status" value="1"/>
</dbReference>
<feature type="transmembrane region" description="Helical" evidence="14">
    <location>
        <begin position="402"/>
        <end position="425"/>
    </location>
</feature>
<reference evidence="15" key="1">
    <citation type="journal article" date="2012" name="Nat. Biotechnol.">
        <title>Reference genome sequence of the model plant Setaria.</title>
        <authorList>
            <person name="Bennetzen J.L."/>
            <person name="Schmutz J."/>
            <person name="Wang H."/>
            <person name="Percifield R."/>
            <person name="Hawkins J."/>
            <person name="Pontaroli A.C."/>
            <person name="Estep M."/>
            <person name="Feng L."/>
            <person name="Vaughn J.N."/>
            <person name="Grimwood J."/>
            <person name="Jenkins J."/>
            <person name="Barry K."/>
            <person name="Lindquist E."/>
            <person name="Hellsten U."/>
            <person name="Deshpande S."/>
            <person name="Wang X."/>
            <person name="Wu X."/>
            <person name="Mitros T."/>
            <person name="Triplett J."/>
            <person name="Yang X."/>
            <person name="Ye C.Y."/>
            <person name="Mauro-Herrera M."/>
            <person name="Wang L."/>
            <person name="Li P."/>
            <person name="Sharma M."/>
            <person name="Sharma R."/>
            <person name="Ronald P.C."/>
            <person name="Panaud O."/>
            <person name="Kellogg E.A."/>
            <person name="Brutnell T.P."/>
            <person name="Doust A.N."/>
            <person name="Tuskan G.A."/>
            <person name="Rokhsar D."/>
            <person name="Devos K.M."/>
        </authorList>
    </citation>
    <scope>NUCLEOTIDE SEQUENCE [LARGE SCALE GENOMIC DNA]</scope>
    <source>
        <strain evidence="15">Yugu1</strain>
    </source>
</reference>
<evidence type="ECO:0000256" key="9">
    <source>
        <dbReference type="ARBA" id="ARBA00022737"/>
    </source>
</evidence>
<dbReference type="EMBL" id="CM003532">
    <property type="protein sequence ID" value="RCV26072.1"/>
    <property type="molecule type" value="Genomic_DNA"/>
</dbReference>
<evidence type="ECO:0000256" key="4">
    <source>
        <dbReference type="ARBA" id="ARBA00022475"/>
    </source>
</evidence>
<dbReference type="InterPro" id="IPR001611">
    <property type="entry name" value="Leu-rich_rpt"/>
</dbReference>
<dbReference type="GO" id="GO:0005886">
    <property type="term" value="C:plasma membrane"/>
    <property type="evidence" value="ECO:0007669"/>
    <property type="project" value="UniProtKB-SubCell"/>
</dbReference>
<evidence type="ECO:0000256" key="1">
    <source>
        <dbReference type="ARBA" id="ARBA00004162"/>
    </source>
</evidence>
<dbReference type="SUPFAM" id="SSF52058">
    <property type="entry name" value="L domain-like"/>
    <property type="match status" value="2"/>
</dbReference>
<comment type="subcellular location">
    <subcellularLocation>
        <location evidence="1">Cell membrane</location>
        <topology evidence="1">Single-pass membrane protein</topology>
    </subcellularLocation>
    <subcellularLocation>
        <location evidence="2">Membrane</location>
        <topology evidence="2">Single-pass type I membrane protein</topology>
    </subcellularLocation>
</comment>
<gene>
    <name evidence="15" type="ORF">SETIT_5G216100v2</name>
</gene>
<dbReference type="PROSITE" id="PS51450">
    <property type="entry name" value="LRR"/>
    <property type="match status" value="1"/>
</dbReference>
<evidence type="ECO:0000256" key="11">
    <source>
        <dbReference type="ARBA" id="ARBA00023136"/>
    </source>
</evidence>
<dbReference type="PANTHER" id="PTHR48063">
    <property type="entry name" value="LRR RECEPTOR-LIKE KINASE"/>
    <property type="match status" value="1"/>
</dbReference>
<keyword evidence="6" id="KW-1070">Brassinosteroid signaling pathway</keyword>
<dbReference type="OrthoDB" id="689150at2759"/>